<keyword evidence="3 5" id="KW-1133">Transmembrane helix</keyword>
<reference evidence="6" key="1">
    <citation type="submission" date="2020-08" db="EMBL/GenBank/DDBJ databases">
        <title>Ramlibacter sp. GTP1 16S ribosomal RNA gene genome sequencing and assembly.</title>
        <authorList>
            <person name="Kang M."/>
        </authorList>
    </citation>
    <scope>NUCLEOTIDE SEQUENCE</scope>
    <source>
        <strain evidence="6">GTP1</strain>
    </source>
</reference>
<protein>
    <submittedName>
        <fullName evidence="6">Type IV secretion system protein</fullName>
    </submittedName>
</protein>
<feature type="transmembrane region" description="Helical" evidence="5">
    <location>
        <begin position="92"/>
        <end position="110"/>
    </location>
</feature>
<dbReference type="RefSeq" id="WP_187084111.1">
    <property type="nucleotide sequence ID" value="NZ_JACORU010000011.1"/>
</dbReference>
<feature type="transmembrane region" description="Helical" evidence="5">
    <location>
        <begin position="322"/>
        <end position="343"/>
    </location>
</feature>
<comment type="caution">
    <text evidence="6">The sequence shown here is derived from an EMBL/GenBank/DDBJ whole genome shotgun (WGS) entry which is preliminary data.</text>
</comment>
<organism evidence="6 7">
    <name type="scientific">Ramlibacter albus</name>
    <dbReference type="NCBI Taxonomy" id="2079448"/>
    <lineage>
        <taxon>Bacteria</taxon>
        <taxon>Pseudomonadati</taxon>
        <taxon>Pseudomonadota</taxon>
        <taxon>Betaproteobacteria</taxon>
        <taxon>Burkholderiales</taxon>
        <taxon>Comamonadaceae</taxon>
        <taxon>Ramlibacter</taxon>
    </lineage>
</organism>
<keyword evidence="2 5" id="KW-0812">Transmembrane</keyword>
<comment type="subcellular location">
    <subcellularLocation>
        <location evidence="1">Membrane</location>
        <topology evidence="1">Multi-pass membrane protein</topology>
    </subcellularLocation>
</comment>
<evidence type="ECO:0000256" key="2">
    <source>
        <dbReference type="ARBA" id="ARBA00022692"/>
    </source>
</evidence>
<evidence type="ECO:0000256" key="5">
    <source>
        <dbReference type="SAM" id="Phobius"/>
    </source>
</evidence>
<evidence type="ECO:0000256" key="4">
    <source>
        <dbReference type="ARBA" id="ARBA00023136"/>
    </source>
</evidence>
<name>A0A923S4I1_9BURK</name>
<feature type="transmembrane region" description="Helical" evidence="5">
    <location>
        <begin position="245"/>
        <end position="265"/>
    </location>
</feature>
<evidence type="ECO:0000313" key="7">
    <source>
        <dbReference type="Proteomes" id="UP000596827"/>
    </source>
</evidence>
<dbReference type="Pfam" id="PF04610">
    <property type="entry name" value="TrbL"/>
    <property type="match status" value="1"/>
</dbReference>
<sequence>MLAERITLAALGLLQRYAGGGIYRRLRRALLVVAVLASTIAFGVEPPPAPPTAPTTTATQYPFSPEQITAKLSTSVGTELNRLKNNTQLRSFGDAVTAFFLVTLLIWAAIKNMAGGKGLGEMIADWVPVFVSFGVVYAFLDRTAGEIIERTMDGIGASIAGANISTLDGALRAGMLPIFKAIAAIVDMPRVTATGTAGDSIFNGVVMTFLASAGSMVMAALAKVFTAFLLVLAGVVMAAHIIMGYVSVTLVLALAPVMVPFLMFKPLGWIFESWLKFLLGACMLKIVALFLLNVSAGLLTSVTDIATFAANEARGALAVESFFADVLLYGVLIAFATLSALLMSQAPGIASGLLSGGTGSIGFSGVKGVAQSTAGKTPAMGGAAARQAGGLVQAPFSAWRGAVQGAKGQARDQVRRGAAARAAYTAGRGAGQAGRWAANKARG</sequence>
<accession>A0A923S4I1</accession>
<dbReference type="InterPro" id="IPR007688">
    <property type="entry name" value="Conjugal_tfr_TrbL/VirB6"/>
</dbReference>
<feature type="transmembrane region" description="Helical" evidence="5">
    <location>
        <begin position="122"/>
        <end position="140"/>
    </location>
</feature>
<dbReference type="AlphaFoldDB" id="A0A923S4I1"/>
<dbReference type="GO" id="GO:0016020">
    <property type="term" value="C:membrane"/>
    <property type="evidence" value="ECO:0007669"/>
    <property type="project" value="UniProtKB-SubCell"/>
</dbReference>
<evidence type="ECO:0000256" key="1">
    <source>
        <dbReference type="ARBA" id="ARBA00004141"/>
    </source>
</evidence>
<dbReference type="GO" id="GO:0030255">
    <property type="term" value="P:protein secretion by the type IV secretion system"/>
    <property type="evidence" value="ECO:0007669"/>
    <property type="project" value="InterPro"/>
</dbReference>
<keyword evidence="7" id="KW-1185">Reference proteome</keyword>
<feature type="transmembrane region" description="Helical" evidence="5">
    <location>
        <begin position="217"/>
        <end position="239"/>
    </location>
</feature>
<feature type="transmembrane region" description="Helical" evidence="5">
    <location>
        <begin position="277"/>
        <end position="302"/>
    </location>
</feature>
<dbReference type="EMBL" id="JACORU010000011">
    <property type="protein sequence ID" value="MBC5767629.1"/>
    <property type="molecule type" value="Genomic_DNA"/>
</dbReference>
<keyword evidence="4 5" id="KW-0472">Membrane</keyword>
<evidence type="ECO:0000256" key="3">
    <source>
        <dbReference type="ARBA" id="ARBA00022989"/>
    </source>
</evidence>
<proteinExistence type="predicted"/>
<gene>
    <name evidence="6" type="ORF">H8R02_24400</name>
</gene>
<dbReference type="Proteomes" id="UP000596827">
    <property type="component" value="Unassembled WGS sequence"/>
</dbReference>
<evidence type="ECO:0000313" key="6">
    <source>
        <dbReference type="EMBL" id="MBC5767629.1"/>
    </source>
</evidence>